<feature type="transmembrane region" description="Helical" evidence="2">
    <location>
        <begin position="44"/>
        <end position="64"/>
    </location>
</feature>
<keyword evidence="2" id="KW-0812">Transmembrane</keyword>
<feature type="region of interest" description="Disordered" evidence="1">
    <location>
        <begin position="11"/>
        <end position="39"/>
    </location>
</feature>
<comment type="caution">
    <text evidence="4">The sequence shown here is derived from an EMBL/GenBank/DDBJ whole genome shotgun (WGS) entry which is preliminary data.</text>
</comment>
<keyword evidence="2" id="KW-1133">Transmembrane helix</keyword>
<proteinExistence type="predicted"/>
<dbReference type="RefSeq" id="WP_251781306.1">
    <property type="nucleotide sequence ID" value="NZ_JAMKFE010000023.1"/>
</dbReference>
<evidence type="ECO:0000313" key="5">
    <source>
        <dbReference type="Proteomes" id="UP001165541"/>
    </source>
</evidence>
<organism evidence="4 5">
    <name type="scientific">Caldimonas mangrovi</name>
    <dbReference type="NCBI Taxonomy" id="2944811"/>
    <lineage>
        <taxon>Bacteria</taxon>
        <taxon>Pseudomonadati</taxon>
        <taxon>Pseudomonadota</taxon>
        <taxon>Betaproteobacteria</taxon>
        <taxon>Burkholderiales</taxon>
        <taxon>Sphaerotilaceae</taxon>
        <taxon>Caldimonas</taxon>
    </lineage>
</organism>
<dbReference type="PRINTS" id="PR01217">
    <property type="entry name" value="PRICHEXTENSN"/>
</dbReference>
<dbReference type="Pfam" id="PF16537">
    <property type="entry name" value="T2SSB"/>
    <property type="match status" value="1"/>
</dbReference>
<evidence type="ECO:0000256" key="1">
    <source>
        <dbReference type="SAM" id="MobiDB-lite"/>
    </source>
</evidence>
<dbReference type="EMBL" id="JAMKFE010000023">
    <property type="protein sequence ID" value="MCM5682761.1"/>
    <property type="molecule type" value="Genomic_DNA"/>
</dbReference>
<evidence type="ECO:0000256" key="2">
    <source>
        <dbReference type="SAM" id="Phobius"/>
    </source>
</evidence>
<name>A0ABT0YVI0_9BURK</name>
<dbReference type="InterPro" id="IPR032389">
    <property type="entry name" value="GspB_C"/>
</dbReference>
<evidence type="ECO:0000259" key="3">
    <source>
        <dbReference type="Pfam" id="PF16537"/>
    </source>
</evidence>
<sequence>MSYILDALRRADSERERGSVPGLHTQPVPPGSAHTRTTASSRPWAWIAVGISLGLLIPLAWLALGRETPHATVALAPPAPTPAPAVAAPPSLPADPPPAPVPPVVVTPPTAPPVVERAAPSPPPPSPAPAPVAVAAAVAPPPVPAAGSRIHTPSELPDDVRRSLPALSVGGSVYSSNPSDRVLILNGRPFREGDQPTPDLTLEEIRLKSAVLRFRNYRYAISY</sequence>
<evidence type="ECO:0000313" key="4">
    <source>
        <dbReference type="EMBL" id="MCM5682761.1"/>
    </source>
</evidence>
<protein>
    <submittedName>
        <fullName evidence="4">General secretion pathway protein GspB</fullName>
    </submittedName>
</protein>
<keyword evidence="2" id="KW-0472">Membrane</keyword>
<dbReference type="Proteomes" id="UP001165541">
    <property type="component" value="Unassembled WGS sequence"/>
</dbReference>
<reference evidence="4" key="1">
    <citation type="submission" date="2022-05" db="EMBL/GenBank/DDBJ databases">
        <title>Schlegelella sp. nov., isolated from mangrove soil.</title>
        <authorList>
            <person name="Liu Y."/>
            <person name="Ge X."/>
            <person name="Liu W."/>
        </authorList>
    </citation>
    <scope>NUCLEOTIDE SEQUENCE</scope>
    <source>
        <strain evidence="4">S2-27</strain>
    </source>
</reference>
<feature type="compositionally biased region" description="Pro residues" evidence="1">
    <location>
        <begin position="90"/>
        <end position="105"/>
    </location>
</feature>
<accession>A0ABT0YVI0</accession>
<feature type="domain" description="Type II secretion system protein GspB C-terminal" evidence="3">
    <location>
        <begin position="164"/>
        <end position="221"/>
    </location>
</feature>
<feature type="region of interest" description="Disordered" evidence="1">
    <location>
        <begin position="80"/>
        <end position="105"/>
    </location>
</feature>
<keyword evidence="5" id="KW-1185">Reference proteome</keyword>
<gene>
    <name evidence="4" type="ORF">M8A51_24785</name>
</gene>